<keyword evidence="2" id="KW-0378">Hydrolase</keyword>
<evidence type="ECO:0000256" key="2">
    <source>
        <dbReference type="ARBA" id="ARBA00023295"/>
    </source>
</evidence>
<protein>
    <submittedName>
        <fullName evidence="5">Beta-glucosidase</fullName>
    </submittedName>
</protein>
<organism evidence="5 6">
    <name type="scientific">Lacticaseibacillus camelliae DSM 22697 = JCM 13995</name>
    <dbReference type="NCBI Taxonomy" id="1423730"/>
    <lineage>
        <taxon>Bacteria</taxon>
        <taxon>Bacillati</taxon>
        <taxon>Bacillota</taxon>
        <taxon>Bacilli</taxon>
        <taxon>Lactobacillales</taxon>
        <taxon>Lactobacillaceae</taxon>
        <taxon>Lacticaseibacillus</taxon>
    </lineage>
</organism>
<dbReference type="InterPro" id="IPR001360">
    <property type="entry name" value="Glyco_hydro_1"/>
</dbReference>
<proteinExistence type="inferred from homology"/>
<evidence type="ECO:0000313" key="6">
    <source>
        <dbReference type="Proteomes" id="UP000050865"/>
    </source>
</evidence>
<dbReference type="Gene3D" id="3.20.20.80">
    <property type="entry name" value="Glycosidases"/>
    <property type="match status" value="1"/>
</dbReference>
<dbReference type="EMBL" id="AYZJ01000002">
    <property type="protein sequence ID" value="KRN25902.1"/>
    <property type="molecule type" value="Genomic_DNA"/>
</dbReference>
<keyword evidence="2" id="KW-0326">Glycosidase</keyword>
<sequence>MLLKSGKPDYLGVNYYHEGTIQQNQLEKPVKDDRQKSFNATDPYLMQPKDAQAQDPEIPMYNQVDNPFLKQTEWSWDIDPAGFRVTLRELTEKYGLPMLITENGLGASDELKDGKVDDGYRIDYLKKHVQAMQEAITDGCDVIGYCAWSFTDLLSWLNSYKKRYSFVYVDRDDDSQRTLDRIPKKSYYWYQHVIATDGADLTMQS</sequence>
<dbReference type="PANTHER" id="PTHR10353">
    <property type="entry name" value="GLYCOSYL HYDROLASE"/>
    <property type="match status" value="1"/>
</dbReference>
<dbReference type="InterPro" id="IPR017853">
    <property type="entry name" value="GH"/>
</dbReference>
<dbReference type="InterPro" id="IPR018120">
    <property type="entry name" value="Glyco_hydro_1_AS"/>
</dbReference>
<name>A0A0R2FCN5_9LACO</name>
<gene>
    <name evidence="5" type="ORF">FC75_GL002037</name>
</gene>
<accession>A0A0R2FCN5</accession>
<dbReference type="AlphaFoldDB" id="A0A0R2FCN5"/>
<evidence type="ECO:0000256" key="4">
    <source>
        <dbReference type="RuleBase" id="RU003690"/>
    </source>
</evidence>
<dbReference type="Proteomes" id="UP000050865">
    <property type="component" value="Unassembled WGS sequence"/>
</dbReference>
<dbReference type="RefSeq" id="WP_235808677.1">
    <property type="nucleotide sequence ID" value="NZ_AYZJ01000002.1"/>
</dbReference>
<dbReference type="STRING" id="1423730.FC75_GL002037"/>
<dbReference type="PATRIC" id="fig|1423730.4.peg.2119"/>
<dbReference type="PRINTS" id="PR00131">
    <property type="entry name" value="GLHYDRLASE1"/>
</dbReference>
<dbReference type="GO" id="GO:0016052">
    <property type="term" value="P:carbohydrate catabolic process"/>
    <property type="evidence" value="ECO:0007669"/>
    <property type="project" value="TreeGrafter"/>
</dbReference>
<evidence type="ECO:0000256" key="3">
    <source>
        <dbReference type="PROSITE-ProRule" id="PRU10055"/>
    </source>
</evidence>
<dbReference type="GO" id="GO:0005829">
    <property type="term" value="C:cytosol"/>
    <property type="evidence" value="ECO:0007669"/>
    <property type="project" value="TreeGrafter"/>
</dbReference>
<evidence type="ECO:0000313" key="5">
    <source>
        <dbReference type="EMBL" id="KRN25902.1"/>
    </source>
</evidence>
<feature type="active site" description="Nucleophile" evidence="3">
    <location>
        <position position="102"/>
    </location>
</feature>
<comment type="caution">
    <text evidence="5">The sequence shown here is derived from an EMBL/GenBank/DDBJ whole genome shotgun (WGS) entry which is preliminary data.</text>
</comment>
<keyword evidence="6" id="KW-1185">Reference proteome</keyword>
<reference evidence="5 6" key="1">
    <citation type="journal article" date="2015" name="Genome Announc.">
        <title>Expanding the biotechnology potential of lactobacilli through comparative genomics of 213 strains and associated genera.</title>
        <authorList>
            <person name="Sun Z."/>
            <person name="Harris H.M."/>
            <person name="McCann A."/>
            <person name="Guo C."/>
            <person name="Argimon S."/>
            <person name="Zhang W."/>
            <person name="Yang X."/>
            <person name="Jeffery I.B."/>
            <person name="Cooney J.C."/>
            <person name="Kagawa T.F."/>
            <person name="Liu W."/>
            <person name="Song Y."/>
            <person name="Salvetti E."/>
            <person name="Wrobel A."/>
            <person name="Rasinkangas P."/>
            <person name="Parkhill J."/>
            <person name="Rea M.C."/>
            <person name="O'Sullivan O."/>
            <person name="Ritari J."/>
            <person name="Douillard F.P."/>
            <person name="Paul Ross R."/>
            <person name="Yang R."/>
            <person name="Briner A.E."/>
            <person name="Felis G.E."/>
            <person name="de Vos W.M."/>
            <person name="Barrangou R."/>
            <person name="Klaenhammer T.R."/>
            <person name="Caufield P.W."/>
            <person name="Cui Y."/>
            <person name="Zhang H."/>
            <person name="O'Toole P.W."/>
        </authorList>
    </citation>
    <scope>NUCLEOTIDE SEQUENCE [LARGE SCALE GENOMIC DNA]</scope>
    <source>
        <strain evidence="5 6">DSM 22697</strain>
    </source>
</reference>
<evidence type="ECO:0000256" key="1">
    <source>
        <dbReference type="ARBA" id="ARBA00010838"/>
    </source>
</evidence>
<dbReference type="PANTHER" id="PTHR10353:SF136">
    <property type="entry name" value="ARYL-PHOSPHO-BETA-D-GLUCOSIDASE BGLC"/>
    <property type="match status" value="1"/>
</dbReference>
<dbReference type="Pfam" id="PF00232">
    <property type="entry name" value="Glyco_hydro_1"/>
    <property type="match status" value="1"/>
</dbReference>
<dbReference type="GO" id="GO:0008422">
    <property type="term" value="F:beta-glucosidase activity"/>
    <property type="evidence" value="ECO:0007669"/>
    <property type="project" value="TreeGrafter"/>
</dbReference>
<comment type="similarity">
    <text evidence="1 4">Belongs to the glycosyl hydrolase 1 family.</text>
</comment>
<dbReference type="PROSITE" id="PS00572">
    <property type="entry name" value="GLYCOSYL_HYDROL_F1_1"/>
    <property type="match status" value="1"/>
</dbReference>
<dbReference type="SUPFAM" id="SSF51445">
    <property type="entry name" value="(Trans)glycosidases"/>
    <property type="match status" value="1"/>
</dbReference>